<keyword evidence="3" id="KW-1185">Reference proteome</keyword>
<feature type="region of interest" description="Disordered" evidence="1">
    <location>
        <begin position="1"/>
        <end position="76"/>
    </location>
</feature>
<dbReference type="InterPro" id="IPR036869">
    <property type="entry name" value="J_dom_sf"/>
</dbReference>
<gene>
    <name evidence="2" type="ORF">ST47_g197</name>
</gene>
<dbReference type="Proteomes" id="UP000076837">
    <property type="component" value="Unassembled WGS sequence"/>
</dbReference>
<organism evidence="2 3">
    <name type="scientific">Didymella rabiei</name>
    <name type="common">Chickpea ascochyta blight fungus</name>
    <name type="synonym">Mycosphaerella rabiei</name>
    <dbReference type="NCBI Taxonomy" id="5454"/>
    <lineage>
        <taxon>Eukaryota</taxon>
        <taxon>Fungi</taxon>
        <taxon>Dikarya</taxon>
        <taxon>Ascomycota</taxon>
        <taxon>Pezizomycotina</taxon>
        <taxon>Dothideomycetes</taxon>
        <taxon>Pleosporomycetidae</taxon>
        <taxon>Pleosporales</taxon>
        <taxon>Pleosporineae</taxon>
        <taxon>Didymellaceae</taxon>
        <taxon>Ascochyta</taxon>
    </lineage>
</organism>
<accession>A0A163MFH4</accession>
<dbReference type="AlphaFoldDB" id="A0A163MFH4"/>
<evidence type="ECO:0000313" key="3">
    <source>
        <dbReference type="Proteomes" id="UP000076837"/>
    </source>
</evidence>
<name>A0A163MFH4_DIDRA</name>
<feature type="compositionally biased region" description="Basic and acidic residues" evidence="1">
    <location>
        <begin position="38"/>
        <end position="49"/>
    </location>
</feature>
<protein>
    <submittedName>
        <fullName evidence="2">Uncharacterized protein</fullName>
    </submittedName>
</protein>
<dbReference type="SUPFAM" id="SSF46565">
    <property type="entry name" value="Chaperone J-domain"/>
    <property type="match status" value="1"/>
</dbReference>
<comment type="caution">
    <text evidence="2">The sequence shown here is derived from an EMBL/GenBank/DDBJ whole genome shotgun (WGS) entry which is preliminary data.</text>
</comment>
<reference evidence="2 3" key="1">
    <citation type="journal article" date="2016" name="Sci. Rep.">
        <title>Draft genome sequencing and secretome analysis of fungal phytopathogen Ascochyta rabiei provides insight into the necrotrophic effector repertoire.</title>
        <authorList>
            <person name="Verma S."/>
            <person name="Gazara R.K."/>
            <person name="Nizam S."/>
            <person name="Parween S."/>
            <person name="Chattopadhyay D."/>
            <person name="Verma P.K."/>
        </authorList>
    </citation>
    <scope>NUCLEOTIDE SEQUENCE [LARGE SCALE GENOMIC DNA]</scope>
    <source>
        <strain evidence="2 3">ArDII</strain>
    </source>
</reference>
<evidence type="ECO:0000313" key="2">
    <source>
        <dbReference type="EMBL" id="KZM28669.1"/>
    </source>
</evidence>
<proteinExistence type="predicted"/>
<dbReference type="EMBL" id="JYNV01000005">
    <property type="protein sequence ID" value="KZM28669.1"/>
    <property type="molecule type" value="Genomic_DNA"/>
</dbReference>
<evidence type="ECO:0000256" key="1">
    <source>
        <dbReference type="SAM" id="MobiDB-lite"/>
    </source>
</evidence>
<feature type="compositionally biased region" description="Polar residues" evidence="1">
    <location>
        <begin position="24"/>
        <end position="37"/>
    </location>
</feature>
<sequence>MILSYSPRPVPDSVPTAHLPCYPSSKNSPATSGVTNLQEKKQKEKERNPQRANGRKKRNGGDVTRTMKTSRSKQVDRVKKLVSTPPQTTPATVHLHAEPRAVIPADLKAMGESKSIAKDDCKSTAAPQQADPFNPCATLGLPPSAPLVTIKIAAHLMALRYHSDKQNGKTAADKERANTRMWEMKRARGVLLNVWKAAWDEMGKEMGDEEAE</sequence>
<dbReference type="Gene3D" id="1.10.287.110">
    <property type="entry name" value="DnaJ domain"/>
    <property type="match status" value="1"/>
</dbReference>